<feature type="domain" description="AN1-type" evidence="6">
    <location>
        <begin position="8"/>
        <end position="56"/>
    </location>
</feature>
<proteinExistence type="evidence at transcript level"/>
<protein>
    <recommendedName>
        <fullName evidence="6">AN1-type domain-containing protein</fullName>
    </recommendedName>
</protein>
<dbReference type="PANTHER" id="PTHR14677:SF20">
    <property type="entry name" value="ZINC FINGER AN1-TYPE CONTAINING 2A-RELATED"/>
    <property type="match status" value="1"/>
</dbReference>
<dbReference type="Gene3D" id="4.10.1110.10">
    <property type="entry name" value="AN1-like Zinc finger"/>
    <property type="match status" value="2"/>
</dbReference>
<dbReference type="AlphaFoldDB" id="A9NQV3"/>
<evidence type="ECO:0000256" key="3">
    <source>
        <dbReference type="ARBA" id="ARBA00022771"/>
    </source>
</evidence>
<dbReference type="SMART" id="SM00154">
    <property type="entry name" value="ZnF_AN1"/>
    <property type="match status" value="2"/>
</dbReference>
<dbReference type="PANTHER" id="PTHR14677">
    <property type="entry name" value="ARSENITE INDUCUBLE RNA ASSOCIATED PROTEIN AIP-1-RELATED"/>
    <property type="match status" value="1"/>
</dbReference>
<organism evidence="7">
    <name type="scientific">Picea sitchensis</name>
    <name type="common">Sitka spruce</name>
    <name type="synonym">Pinus sitchensis</name>
    <dbReference type="NCBI Taxonomy" id="3332"/>
    <lineage>
        <taxon>Eukaryota</taxon>
        <taxon>Viridiplantae</taxon>
        <taxon>Streptophyta</taxon>
        <taxon>Embryophyta</taxon>
        <taxon>Tracheophyta</taxon>
        <taxon>Spermatophyta</taxon>
        <taxon>Pinopsida</taxon>
        <taxon>Pinidae</taxon>
        <taxon>Conifers I</taxon>
        <taxon>Pinales</taxon>
        <taxon>Pinaceae</taxon>
        <taxon>Picea</taxon>
    </lineage>
</organism>
<accession>A9NQV3</accession>
<name>A9NQV3_PICSI</name>
<dbReference type="EMBL" id="EF083678">
    <property type="protein sequence ID" value="ABK23014.1"/>
    <property type="molecule type" value="mRNA"/>
</dbReference>
<evidence type="ECO:0000256" key="1">
    <source>
        <dbReference type="ARBA" id="ARBA00003732"/>
    </source>
</evidence>
<dbReference type="SUPFAM" id="SSF118310">
    <property type="entry name" value="AN1-like Zinc finger"/>
    <property type="match status" value="2"/>
</dbReference>
<evidence type="ECO:0000256" key="4">
    <source>
        <dbReference type="ARBA" id="ARBA00022833"/>
    </source>
</evidence>
<sequence>MGGTPLFPDLGKHCSQESCNQLDFLPFRCDGCDKLFCVEHRSYRDHECPNANMRDRVVHICPACSSSVFQVFNEDPSLTLRKHAESGDCNPDNKIKKPPSCPVKRCKETLTFANSNVCKSCGVKTCLKHRFPSDHTCSSGGGNTNGNHTTTKFLAAFAKRQGRQCESSASATKLGKPSGVRVIKVS</sequence>
<evidence type="ECO:0000256" key="2">
    <source>
        <dbReference type="ARBA" id="ARBA00022723"/>
    </source>
</evidence>
<keyword evidence="3 5" id="KW-0863">Zinc-finger</keyword>
<comment type="function">
    <text evidence="1">May be involved in environmental stress response.</text>
</comment>
<evidence type="ECO:0000313" key="7">
    <source>
        <dbReference type="EMBL" id="ABK23014.1"/>
    </source>
</evidence>
<evidence type="ECO:0000256" key="5">
    <source>
        <dbReference type="PROSITE-ProRule" id="PRU00449"/>
    </source>
</evidence>
<evidence type="ECO:0000259" key="6">
    <source>
        <dbReference type="PROSITE" id="PS51039"/>
    </source>
</evidence>
<dbReference type="InterPro" id="IPR035896">
    <property type="entry name" value="AN1-like_Znf"/>
</dbReference>
<dbReference type="GO" id="GO:0008270">
    <property type="term" value="F:zinc ion binding"/>
    <property type="evidence" value="ECO:0007669"/>
    <property type="project" value="UniProtKB-KW"/>
</dbReference>
<dbReference type="InterPro" id="IPR000058">
    <property type="entry name" value="Znf_AN1"/>
</dbReference>
<dbReference type="OMA" id="YKSHECP"/>
<keyword evidence="4" id="KW-0862">Zinc</keyword>
<dbReference type="Pfam" id="PF01428">
    <property type="entry name" value="zf-AN1"/>
    <property type="match status" value="2"/>
</dbReference>
<feature type="domain" description="AN1-type" evidence="6">
    <location>
        <begin position="95"/>
        <end position="145"/>
    </location>
</feature>
<keyword evidence="2" id="KW-0479">Metal-binding</keyword>
<reference evidence="7" key="1">
    <citation type="journal article" date="2008" name="BMC Genomics">
        <title>A conifer genomics resource of 200,000 spruce (Picea spp.) ESTs and 6,464 high-quality, sequence-finished full-length cDNAs for Sitka spruce (Picea sitchensis).</title>
        <authorList>
            <person name="Ralph S.G."/>
            <person name="Chun H.J."/>
            <person name="Kolosova N."/>
            <person name="Cooper D."/>
            <person name="Oddy C."/>
            <person name="Ritland C.E."/>
            <person name="Kirkpatrick R."/>
            <person name="Moore R."/>
            <person name="Barber S."/>
            <person name="Holt R.A."/>
            <person name="Jones S.J."/>
            <person name="Marra M.A."/>
            <person name="Douglas C.J."/>
            <person name="Ritland K."/>
            <person name="Bohlmann J."/>
        </authorList>
    </citation>
    <scope>NUCLEOTIDE SEQUENCE</scope>
    <source>
        <tissue evidence="7">Bark</tissue>
    </source>
</reference>
<dbReference type="PROSITE" id="PS51039">
    <property type="entry name" value="ZF_AN1"/>
    <property type="match status" value="2"/>
</dbReference>
<dbReference type="GO" id="GO:0005737">
    <property type="term" value="C:cytoplasm"/>
    <property type="evidence" value="ECO:0007669"/>
    <property type="project" value="TreeGrafter"/>
</dbReference>